<dbReference type="OrthoDB" id="3361584at2"/>
<sequence length="212" mass="22892">MQLRPKKLTGLTRLASYVMDTRGVFTGYRPVDRRKWLDGGTPAQVVQRAVDFQQRWGGLALPPVPAYDGGPVVLGAGHPATAPSGDWYFEAGAVHVAVPFDFVVEPGGEFAIATHEWTALHTTVEGWVESVALAHYASWAARRITQLRGAEVDALDLDGFEPVPAVRGAADTWWRGPDSVVAVWRGEADLLGDPGLSAARVHEGVTLDGWDL</sequence>
<dbReference type="STRING" id="402600.SAMN05216188_1029"/>
<organism evidence="1 2">
    <name type="scientific">Lentzea xinjiangensis</name>
    <dbReference type="NCBI Taxonomy" id="402600"/>
    <lineage>
        <taxon>Bacteria</taxon>
        <taxon>Bacillati</taxon>
        <taxon>Actinomycetota</taxon>
        <taxon>Actinomycetes</taxon>
        <taxon>Pseudonocardiales</taxon>
        <taxon>Pseudonocardiaceae</taxon>
        <taxon>Lentzea</taxon>
    </lineage>
</organism>
<name>A0A1H9D4X4_9PSEU</name>
<proteinExistence type="predicted"/>
<dbReference type="RefSeq" id="WP_089949497.1">
    <property type="nucleotide sequence ID" value="NZ_FOFR01000002.1"/>
</dbReference>
<evidence type="ECO:0000313" key="1">
    <source>
        <dbReference type="EMBL" id="SEQ08526.1"/>
    </source>
</evidence>
<dbReference type="Proteomes" id="UP000199352">
    <property type="component" value="Unassembled WGS sequence"/>
</dbReference>
<protein>
    <submittedName>
        <fullName evidence="1">Uncharacterized protein</fullName>
    </submittedName>
</protein>
<evidence type="ECO:0000313" key="2">
    <source>
        <dbReference type="Proteomes" id="UP000199352"/>
    </source>
</evidence>
<dbReference type="AlphaFoldDB" id="A0A1H9D4X4"/>
<keyword evidence="2" id="KW-1185">Reference proteome</keyword>
<gene>
    <name evidence="1" type="ORF">SAMN05216188_1029</name>
</gene>
<reference evidence="2" key="1">
    <citation type="submission" date="2016-10" db="EMBL/GenBank/DDBJ databases">
        <authorList>
            <person name="Varghese N."/>
            <person name="Submissions S."/>
        </authorList>
    </citation>
    <scope>NUCLEOTIDE SEQUENCE [LARGE SCALE GENOMIC DNA]</scope>
    <source>
        <strain evidence="2">CGMCC 4.3525</strain>
    </source>
</reference>
<accession>A0A1H9D4X4</accession>
<dbReference type="EMBL" id="FOFR01000002">
    <property type="protein sequence ID" value="SEQ08526.1"/>
    <property type="molecule type" value="Genomic_DNA"/>
</dbReference>